<organism evidence="7 8">
    <name type="scientific">Sesamum alatum</name>
    <dbReference type="NCBI Taxonomy" id="300844"/>
    <lineage>
        <taxon>Eukaryota</taxon>
        <taxon>Viridiplantae</taxon>
        <taxon>Streptophyta</taxon>
        <taxon>Embryophyta</taxon>
        <taxon>Tracheophyta</taxon>
        <taxon>Spermatophyta</taxon>
        <taxon>Magnoliopsida</taxon>
        <taxon>eudicotyledons</taxon>
        <taxon>Gunneridae</taxon>
        <taxon>Pentapetalae</taxon>
        <taxon>asterids</taxon>
        <taxon>lamiids</taxon>
        <taxon>Lamiales</taxon>
        <taxon>Pedaliaceae</taxon>
        <taxon>Sesamum</taxon>
    </lineage>
</organism>
<dbReference type="InterPro" id="IPR036312">
    <property type="entry name" value="Bifun_inhib/LTP/seed_sf"/>
</dbReference>
<feature type="domain" description="Bifunctional inhibitor/plant lipid transfer protein/seed storage helical" evidence="6">
    <location>
        <begin position="27"/>
        <end position="110"/>
    </location>
</feature>
<dbReference type="InterPro" id="IPR016140">
    <property type="entry name" value="Bifunc_inhib/LTP/seed_store"/>
</dbReference>
<dbReference type="InterPro" id="IPR000528">
    <property type="entry name" value="Plant_nsLTP"/>
</dbReference>
<evidence type="ECO:0000259" key="6">
    <source>
        <dbReference type="SMART" id="SM00499"/>
    </source>
</evidence>
<comment type="caution">
    <text evidence="7">The sequence shown here is derived from an EMBL/GenBank/DDBJ whole genome shotgun (WGS) entry which is preliminary data.</text>
</comment>
<dbReference type="PROSITE" id="PS00597">
    <property type="entry name" value="PLANT_LTP"/>
    <property type="match status" value="1"/>
</dbReference>
<feature type="chain" id="PRO_5042038812" description="Non-specific lipid-transfer protein" evidence="5">
    <location>
        <begin position="24"/>
        <end position="114"/>
    </location>
</feature>
<evidence type="ECO:0000256" key="5">
    <source>
        <dbReference type="SAM" id="SignalP"/>
    </source>
</evidence>
<accession>A0AAE1Y7D0</accession>
<name>A0AAE1Y7D0_9LAMI</name>
<reference evidence="7" key="1">
    <citation type="submission" date="2020-06" db="EMBL/GenBank/DDBJ databases">
        <authorList>
            <person name="Li T."/>
            <person name="Hu X."/>
            <person name="Zhang T."/>
            <person name="Song X."/>
            <person name="Zhang H."/>
            <person name="Dai N."/>
            <person name="Sheng W."/>
            <person name="Hou X."/>
            <person name="Wei L."/>
        </authorList>
    </citation>
    <scope>NUCLEOTIDE SEQUENCE</scope>
    <source>
        <strain evidence="7">3651</strain>
        <tissue evidence="7">Leaf</tissue>
    </source>
</reference>
<dbReference type="Gene3D" id="1.10.110.10">
    <property type="entry name" value="Plant lipid-transfer and hydrophobic proteins"/>
    <property type="match status" value="1"/>
</dbReference>
<dbReference type="CDD" id="cd01960">
    <property type="entry name" value="nsLTP1"/>
    <property type="match status" value="1"/>
</dbReference>
<dbReference type="SMART" id="SM00499">
    <property type="entry name" value="AAI"/>
    <property type="match status" value="1"/>
</dbReference>
<evidence type="ECO:0000256" key="4">
    <source>
        <dbReference type="RuleBase" id="RU000628"/>
    </source>
</evidence>
<dbReference type="AlphaFoldDB" id="A0AAE1Y7D0"/>
<feature type="signal peptide" evidence="5">
    <location>
        <begin position="1"/>
        <end position="23"/>
    </location>
</feature>
<evidence type="ECO:0000256" key="1">
    <source>
        <dbReference type="ARBA" id="ARBA00009748"/>
    </source>
</evidence>
<protein>
    <recommendedName>
        <fullName evidence="4">Non-specific lipid-transfer protein</fullName>
    </recommendedName>
</protein>
<sequence>MAGTIKPMFVVFIAVALIMSGEAAIDCDNVVSYLNPCLPYVTGKGAMGECCNGVKGLYAAAKSTPDRQTVCKCLKSLYGSYSNVNMDKAAGLPDQCGVSIPYKISFSTDCSKVQ</sequence>
<gene>
    <name evidence="7" type="ORF">Salat_1698500</name>
</gene>
<reference evidence="7" key="2">
    <citation type="journal article" date="2024" name="Plant">
        <title>Genomic evolution and insights into agronomic trait innovations of Sesamum species.</title>
        <authorList>
            <person name="Miao H."/>
            <person name="Wang L."/>
            <person name="Qu L."/>
            <person name="Liu H."/>
            <person name="Sun Y."/>
            <person name="Le M."/>
            <person name="Wang Q."/>
            <person name="Wei S."/>
            <person name="Zheng Y."/>
            <person name="Lin W."/>
            <person name="Duan Y."/>
            <person name="Cao H."/>
            <person name="Xiong S."/>
            <person name="Wang X."/>
            <person name="Wei L."/>
            <person name="Li C."/>
            <person name="Ma Q."/>
            <person name="Ju M."/>
            <person name="Zhao R."/>
            <person name="Li G."/>
            <person name="Mu C."/>
            <person name="Tian Q."/>
            <person name="Mei H."/>
            <person name="Zhang T."/>
            <person name="Gao T."/>
            <person name="Zhang H."/>
        </authorList>
    </citation>
    <scope>NUCLEOTIDE SEQUENCE</scope>
    <source>
        <strain evidence="7">3651</strain>
    </source>
</reference>
<evidence type="ECO:0000256" key="3">
    <source>
        <dbReference type="ARBA" id="ARBA00023121"/>
    </source>
</evidence>
<dbReference type="EMBL" id="JACGWO010000006">
    <property type="protein sequence ID" value="KAK4425049.1"/>
    <property type="molecule type" value="Genomic_DNA"/>
</dbReference>
<dbReference type="PANTHER" id="PTHR33076">
    <property type="entry name" value="NON-SPECIFIC LIPID-TRANSFER PROTEIN 2-RELATED"/>
    <property type="match status" value="1"/>
</dbReference>
<comment type="function">
    <text evidence="4">Plant non-specific lipid-transfer proteins transfer phospholipids as well as galactolipids across membranes. May play a role in wax or cutin deposition in the cell walls of expanding epidermal cells and certain secretory tissues.</text>
</comment>
<evidence type="ECO:0000313" key="8">
    <source>
        <dbReference type="Proteomes" id="UP001293254"/>
    </source>
</evidence>
<proteinExistence type="inferred from homology"/>
<keyword evidence="5" id="KW-0732">Signal</keyword>
<dbReference type="SUPFAM" id="SSF47699">
    <property type="entry name" value="Bifunctional inhibitor/lipid-transfer protein/seed storage 2S albumin"/>
    <property type="match status" value="1"/>
</dbReference>
<evidence type="ECO:0000256" key="2">
    <source>
        <dbReference type="ARBA" id="ARBA00022448"/>
    </source>
</evidence>
<comment type="similarity">
    <text evidence="1 4">Belongs to the plant LTP family.</text>
</comment>
<keyword evidence="8" id="KW-1185">Reference proteome</keyword>
<dbReference type="PRINTS" id="PR00382">
    <property type="entry name" value="LIPIDTRNSFER"/>
</dbReference>
<dbReference type="Pfam" id="PF00234">
    <property type="entry name" value="Tryp_alpha_amyl"/>
    <property type="match status" value="1"/>
</dbReference>
<keyword evidence="2 4" id="KW-0813">Transport</keyword>
<dbReference type="GO" id="GO:0008289">
    <property type="term" value="F:lipid binding"/>
    <property type="evidence" value="ECO:0007669"/>
    <property type="project" value="UniProtKB-KW"/>
</dbReference>
<keyword evidence="3 4" id="KW-0446">Lipid-binding</keyword>
<dbReference type="Proteomes" id="UP001293254">
    <property type="component" value="Unassembled WGS sequence"/>
</dbReference>
<evidence type="ECO:0000313" key="7">
    <source>
        <dbReference type="EMBL" id="KAK4425049.1"/>
    </source>
</evidence>
<dbReference type="GO" id="GO:0006869">
    <property type="term" value="P:lipid transport"/>
    <property type="evidence" value="ECO:0007669"/>
    <property type="project" value="InterPro"/>
</dbReference>